<protein>
    <submittedName>
        <fullName evidence="5">Rho GDP-dissociation inhibitor</fullName>
    </submittedName>
</protein>
<sequence>MTTTGKSSSATAGAPSSGSGQQRSRRKTREEVLADFENDLVRFEAMSIKIAGFDEPLEFSRTMDPMPQRLHFILPEYSIYNLTVRYKVKQRPLRVLTYHQTVKRKGIPVDDRNLHMIEDAWVNKHGDDGDYHEVTFPPSGVPGGSFLRGDYKAKSVVKEEGRLIWSYKWTLEVVKKGVKPSIGGFDDELEEGEGEGEDEDVVMSK</sequence>
<dbReference type="InterPro" id="IPR014756">
    <property type="entry name" value="Ig_E-set"/>
</dbReference>
<evidence type="ECO:0000313" key="6">
    <source>
        <dbReference type="Proteomes" id="UP000253472"/>
    </source>
</evidence>
<reference evidence="5 6" key="1">
    <citation type="submission" date="2018-06" db="EMBL/GenBank/DDBJ databases">
        <title>Whole genome sequencing of Candida tropicalis (genome annotated by CSBL at Korea University).</title>
        <authorList>
            <person name="Ahn J."/>
        </authorList>
    </citation>
    <scope>NUCLEOTIDE SEQUENCE [LARGE SCALE GENOMIC DNA]</scope>
    <source>
        <strain evidence="5 6">ATCC 20962</strain>
    </source>
</reference>
<dbReference type="EMBL" id="QLNQ01000029">
    <property type="protein sequence ID" value="RCK56076.1"/>
    <property type="molecule type" value="Genomic_DNA"/>
</dbReference>
<evidence type="ECO:0000256" key="3">
    <source>
        <dbReference type="ARBA" id="ARBA00022490"/>
    </source>
</evidence>
<evidence type="ECO:0000256" key="4">
    <source>
        <dbReference type="SAM" id="MobiDB-lite"/>
    </source>
</evidence>
<proteinExistence type="inferred from homology"/>
<comment type="caution">
    <text evidence="5">The sequence shown here is derived from an EMBL/GenBank/DDBJ whole genome shotgun (WGS) entry which is preliminary data.</text>
</comment>
<evidence type="ECO:0000256" key="2">
    <source>
        <dbReference type="ARBA" id="ARBA00009758"/>
    </source>
</evidence>
<keyword evidence="6" id="KW-1185">Reference proteome</keyword>
<dbReference type="SUPFAM" id="SSF81296">
    <property type="entry name" value="E set domains"/>
    <property type="match status" value="1"/>
</dbReference>
<dbReference type="GO" id="GO:0005829">
    <property type="term" value="C:cytosol"/>
    <property type="evidence" value="ECO:0007669"/>
    <property type="project" value="TreeGrafter"/>
</dbReference>
<dbReference type="Gene3D" id="2.70.50.30">
    <property type="entry name" value="Coagulation Factor XIII, subunit A, domain 1"/>
    <property type="match status" value="1"/>
</dbReference>
<dbReference type="InterPro" id="IPR024792">
    <property type="entry name" value="RhoGDI_dom_sf"/>
</dbReference>
<dbReference type="GO" id="GO:0007266">
    <property type="term" value="P:Rho protein signal transduction"/>
    <property type="evidence" value="ECO:0007669"/>
    <property type="project" value="InterPro"/>
</dbReference>
<organism evidence="5 6">
    <name type="scientific">Candida viswanathii</name>
    <dbReference type="NCBI Taxonomy" id="5486"/>
    <lineage>
        <taxon>Eukaryota</taxon>
        <taxon>Fungi</taxon>
        <taxon>Dikarya</taxon>
        <taxon>Ascomycota</taxon>
        <taxon>Saccharomycotina</taxon>
        <taxon>Pichiomycetes</taxon>
        <taxon>Debaryomycetaceae</taxon>
        <taxon>Candida/Lodderomyces clade</taxon>
        <taxon>Candida</taxon>
    </lineage>
</organism>
<feature type="region of interest" description="Disordered" evidence="4">
    <location>
        <begin position="181"/>
        <end position="205"/>
    </location>
</feature>
<comment type="similarity">
    <text evidence="2">Belongs to the Rho GDI family.</text>
</comment>
<dbReference type="PANTHER" id="PTHR10980">
    <property type="entry name" value="RHO GDP-DISSOCIATION INHIBITOR"/>
    <property type="match status" value="1"/>
</dbReference>
<name>A0A367XR12_9ASCO</name>
<feature type="region of interest" description="Disordered" evidence="4">
    <location>
        <begin position="1"/>
        <end position="29"/>
    </location>
</feature>
<dbReference type="AlphaFoldDB" id="A0A367XR12"/>
<keyword evidence="3" id="KW-0963">Cytoplasm</keyword>
<feature type="compositionally biased region" description="Low complexity" evidence="4">
    <location>
        <begin position="1"/>
        <end position="22"/>
    </location>
</feature>
<gene>
    <name evidence="5" type="primary">RDI1_1</name>
    <name evidence="5" type="ORF">Cantr_05188</name>
</gene>
<comment type="subcellular location">
    <subcellularLocation>
        <location evidence="1">Cytoplasm</location>
    </subcellularLocation>
</comment>
<dbReference type="PANTHER" id="PTHR10980:SF3">
    <property type="entry name" value="LD16419P"/>
    <property type="match status" value="1"/>
</dbReference>
<dbReference type="STRING" id="5486.A0A367XR12"/>
<dbReference type="GO" id="GO:0005094">
    <property type="term" value="F:Rho GDP-dissociation inhibitor activity"/>
    <property type="evidence" value="ECO:0007669"/>
    <property type="project" value="InterPro"/>
</dbReference>
<dbReference type="OrthoDB" id="4005750at2759"/>
<dbReference type="Proteomes" id="UP000253472">
    <property type="component" value="Unassembled WGS sequence"/>
</dbReference>
<dbReference type="GO" id="GO:0016020">
    <property type="term" value="C:membrane"/>
    <property type="evidence" value="ECO:0007669"/>
    <property type="project" value="TreeGrafter"/>
</dbReference>
<accession>A0A367XR12</accession>
<dbReference type="InterPro" id="IPR000406">
    <property type="entry name" value="Rho_GDI"/>
</dbReference>
<evidence type="ECO:0000313" key="5">
    <source>
        <dbReference type="EMBL" id="RCK56076.1"/>
    </source>
</evidence>
<dbReference type="Pfam" id="PF02115">
    <property type="entry name" value="Rho_GDI"/>
    <property type="match status" value="1"/>
</dbReference>
<evidence type="ECO:0000256" key="1">
    <source>
        <dbReference type="ARBA" id="ARBA00004496"/>
    </source>
</evidence>
<feature type="compositionally biased region" description="Acidic residues" evidence="4">
    <location>
        <begin position="185"/>
        <end position="205"/>
    </location>
</feature>